<feature type="transmembrane region" description="Helical" evidence="5">
    <location>
        <begin position="324"/>
        <end position="344"/>
    </location>
</feature>
<dbReference type="PANTHER" id="PTHR43427">
    <property type="entry name" value="CHLORIDE CHANNEL PROTEIN CLC-E"/>
    <property type="match status" value="1"/>
</dbReference>
<evidence type="ECO:0000313" key="6">
    <source>
        <dbReference type="EMBL" id="EHI59624.1"/>
    </source>
</evidence>
<dbReference type="InterPro" id="IPR001807">
    <property type="entry name" value="ClC"/>
</dbReference>
<dbReference type="Proteomes" id="UP000005384">
    <property type="component" value="Unassembled WGS sequence"/>
</dbReference>
<dbReference type="HOGENOM" id="CLU_015263_1_1_9"/>
<gene>
    <name evidence="6" type="ORF">HMPREF9473_02409</name>
</gene>
<dbReference type="PATRIC" id="fig|742737.3.peg.2431"/>
<comment type="caution">
    <text evidence="6">The sequence shown here is derived from an EMBL/GenBank/DDBJ whole genome shotgun (WGS) entry which is preliminary data.</text>
</comment>
<evidence type="ECO:0000256" key="5">
    <source>
        <dbReference type="SAM" id="Phobius"/>
    </source>
</evidence>
<evidence type="ECO:0000256" key="3">
    <source>
        <dbReference type="ARBA" id="ARBA00022989"/>
    </source>
</evidence>
<reference evidence="6 7" key="1">
    <citation type="submission" date="2011-08" db="EMBL/GenBank/DDBJ databases">
        <title>The Genome Sequence of Clostridium hathewayi WAL-18680.</title>
        <authorList>
            <consortium name="The Broad Institute Genome Sequencing Platform"/>
            <person name="Earl A."/>
            <person name="Ward D."/>
            <person name="Feldgarden M."/>
            <person name="Gevers D."/>
            <person name="Finegold S.M."/>
            <person name="Summanen P.H."/>
            <person name="Molitoris D.R."/>
            <person name="Song M."/>
            <person name="Daigneault M."/>
            <person name="Allen-Vercoe E."/>
            <person name="Young S.K."/>
            <person name="Zeng Q."/>
            <person name="Gargeya S."/>
            <person name="Fitzgerald M."/>
            <person name="Haas B."/>
            <person name="Abouelleil A."/>
            <person name="Alvarado L."/>
            <person name="Arachchi H.M."/>
            <person name="Berlin A."/>
            <person name="Brown A."/>
            <person name="Chapman S.B."/>
            <person name="Chen Z."/>
            <person name="Dunbar C."/>
            <person name="Freedman E."/>
            <person name="Gearin G."/>
            <person name="Gellesch M."/>
            <person name="Goldberg J."/>
            <person name="Griggs A."/>
            <person name="Gujja S."/>
            <person name="Heiman D."/>
            <person name="Howarth C."/>
            <person name="Larson L."/>
            <person name="Lui A."/>
            <person name="MacDonald P.J.P."/>
            <person name="Montmayeur A."/>
            <person name="Murphy C."/>
            <person name="Neiman D."/>
            <person name="Pearson M."/>
            <person name="Priest M."/>
            <person name="Roberts A."/>
            <person name="Saif S."/>
            <person name="Shea T."/>
            <person name="Shenoy N."/>
            <person name="Sisk P."/>
            <person name="Stolte C."/>
            <person name="Sykes S."/>
            <person name="Wortman J."/>
            <person name="Nusbaum C."/>
            <person name="Birren B."/>
        </authorList>
    </citation>
    <scope>NUCLEOTIDE SEQUENCE [LARGE SCALE GENOMIC DNA]</scope>
    <source>
        <strain evidence="6 7">WAL-18680</strain>
    </source>
</reference>
<accession>G5IFY1</accession>
<dbReference type="GO" id="GO:0016020">
    <property type="term" value="C:membrane"/>
    <property type="evidence" value="ECO:0007669"/>
    <property type="project" value="UniProtKB-SubCell"/>
</dbReference>
<feature type="transmembrane region" description="Helical" evidence="5">
    <location>
        <begin position="182"/>
        <end position="208"/>
    </location>
</feature>
<dbReference type="AlphaFoldDB" id="G5IFY1"/>
<feature type="transmembrane region" description="Helical" evidence="5">
    <location>
        <begin position="382"/>
        <end position="400"/>
    </location>
</feature>
<feature type="transmembrane region" description="Helical" evidence="5">
    <location>
        <begin position="58"/>
        <end position="77"/>
    </location>
</feature>
<protein>
    <recommendedName>
        <fullName evidence="8">Chloride channel protein</fullName>
    </recommendedName>
</protein>
<evidence type="ECO:0000256" key="2">
    <source>
        <dbReference type="ARBA" id="ARBA00022692"/>
    </source>
</evidence>
<dbReference type="PANTHER" id="PTHR43427:SF12">
    <property type="entry name" value="CHLORIDE TRANSPORTER"/>
    <property type="match status" value="1"/>
</dbReference>
<feature type="transmembrane region" description="Helical" evidence="5">
    <location>
        <begin position="220"/>
        <end position="248"/>
    </location>
</feature>
<organism evidence="6 7">
    <name type="scientific">Hungatella hathewayi WAL-18680</name>
    <dbReference type="NCBI Taxonomy" id="742737"/>
    <lineage>
        <taxon>Bacteria</taxon>
        <taxon>Bacillati</taxon>
        <taxon>Bacillota</taxon>
        <taxon>Clostridia</taxon>
        <taxon>Lachnospirales</taxon>
        <taxon>Lachnospiraceae</taxon>
        <taxon>Hungatella</taxon>
    </lineage>
</organism>
<dbReference type="SUPFAM" id="SSF81340">
    <property type="entry name" value="Clc chloride channel"/>
    <property type="match status" value="1"/>
</dbReference>
<keyword evidence="7" id="KW-1185">Reference proteome</keyword>
<dbReference type="InterPro" id="IPR014743">
    <property type="entry name" value="Cl-channel_core"/>
</dbReference>
<dbReference type="EMBL" id="ADLN01000051">
    <property type="protein sequence ID" value="EHI59624.1"/>
    <property type="molecule type" value="Genomic_DNA"/>
</dbReference>
<dbReference type="Pfam" id="PF00654">
    <property type="entry name" value="Voltage_CLC"/>
    <property type="match status" value="1"/>
</dbReference>
<comment type="subcellular location">
    <subcellularLocation>
        <location evidence="1">Membrane</location>
        <topology evidence="1">Multi-pass membrane protein</topology>
    </subcellularLocation>
</comment>
<evidence type="ECO:0008006" key="8">
    <source>
        <dbReference type="Google" id="ProtNLM"/>
    </source>
</evidence>
<feature type="transmembrane region" description="Helical" evidence="5">
    <location>
        <begin position="356"/>
        <end position="376"/>
    </location>
</feature>
<sequence>MNKNLLHYTAKTPVGANLQYFLKWTAIACVIGSAAGLAGAVFGQGISLASNFFDRHSWSIFLLPVSGLLIVWLYRTFNEEGNKGTNMVIEAISSNEKITPTTGPLIFVSTILTQLGGGSAGREGAALQLGGSLGSLFGRVLKLDEKDKKIAVMCGMSACFGALFGTPLAAGVFSMEVISIGIMYYAALVPCLFASFIGAGIAGVMGLTPEHFIITEIPPVTLGSMAFIVLLGLMCAMVSILMCIMLHGSEHLYRTYLHSPYTRILAGSAILVVLTLLMGTRDYNGGGIPLIERCMEGDVRYEAFLVKMLFTAVTLGAGFKGGEIVPTLCVGAAFGAAVGLLLGVSPSLCAACGMAALFVGVTNCPIASALLAFEMFGFEAMPYFSIIIAVSFTLSGYYGLYRSQKFIYSKTKTEFINRKAN</sequence>
<name>G5IFY1_9FIRM</name>
<keyword evidence="4 5" id="KW-0472">Membrane</keyword>
<feature type="transmembrane region" description="Helical" evidence="5">
    <location>
        <begin position="260"/>
        <end position="278"/>
    </location>
</feature>
<dbReference type="PRINTS" id="PR00762">
    <property type="entry name" value="CLCHANNEL"/>
</dbReference>
<evidence type="ECO:0000256" key="4">
    <source>
        <dbReference type="ARBA" id="ARBA00023136"/>
    </source>
</evidence>
<keyword evidence="3 5" id="KW-1133">Transmembrane helix</keyword>
<proteinExistence type="predicted"/>
<dbReference type="Gene3D" id="1.10.3080.10">
    <property type="entry name" value="Clc chloride channel"/>
    <property type="match status" value="1"/>
</dbReference>
<dbReference type="InterPro" id="IPR050368">
    <property type="entry name" value="ClC-type_chloride_channel"/>
</dbReference>
<dbReference type="GO" id="GO:0015108">
    <property type="term" value="F:chloride transmembrane transporter activity"/>
    <property type="evidence" value="ECO:0007669"/>
    <property type="project" value="InterPro"/>
</dbReference>
<keyword evidence="2 5" id="KW-0812">Transmembrane</keyword>
<feature type="transmembrane region" description="Helical" evidence="5">
    <location>
        <begin position="150"/>
        <end position="170"/>
    </location>
</feature>
<evidence type="ECO:0000313" key="7">
    <source>
        <dbReference type="Proteomes" id="UP000005384"/>
    </source>
</evidence>
<dbReference type="RefSeq" id="WP_006780389.1">
    <property type="nucleotide sequence ID" value="NZ_CP040506.1"/>
</dbReference>
<feature type="transmembrane region" description="Helical" evidence="5">
    <location>
        <begin position="299"/>
        <end position="318"/>
    </location>
</feature>
<evidence type="ECO:0000256" key="1">
    <source>
        <dbReference type="ARBA" id="ARBA00004141"/>
    </source>
</evidence>
<feature type="transmembrane region" description="Helical" evidence="5">
    <location>
        <begin position="21"/>
        <end position="46"/>
    </location>
</feature>